<dbReference type="RefSeq" id="WP_144747895.1">
    <property type="nucleotide sequence ID" value="NZ_VMNW02000012.1"/>
</dbReference>
<evidence type="ECO:0000313" key="3">
    <source>
        <dbReference type="Proteomes" id="UP000319769"/>
    </source>
</evidence>
<gene>
    <name evidence="2" type="ORF">FPZ12_011130</name>
</gene>
<keyword evidence="3" id="KW-1185">Reference proteome</keyword>
<comment type="caution">
    <text evidence="2">The sequence shown here is derived from an EMBL/GenBank/DDBJ whole genome shotgun (WGS) entry which is preliminary data.</text>
</comment>
<protein>
    <submittedName>
        <fullName evidence="2">Uncharacterized protein</fullName>
    </submittedName>
</protein>
<evidence type="ECO:0000313" key="2">
    <source>
        <dbReference type="EMBL" id="KAA9162602.1"/>
    </source>
</evidence>
<feature type="transmembrane region" description="Helical" evidence="1">
    <location>
        <begin position="6"/>
        <end position="24"/>
    </location>
</feature>
<name>A0A5N0VD70_9PSEU</name>
<dbReference type="EMBL" id="VMNW02000012">
    <property type="protein sequence ID" value="KAA9162602.1"/>
    <property type="molecule type" value="Genomic_DNA"/>
</dbReference>
<keyword evidence="1" id="KW-1133">Transmembrane helix</keyword>
<keyword evidence="1" id="KW-0472">Membrane</keyword>
<proteinExistence type="predicted"/>
<organism evidence="2 3">
    <name type="scientific">Amycolatopsis acidicola</name>
    <dbReference type="NCBI Taxonomy" id="2596893"/>
    <lineage>
        <taxon>Bacteria</taxon>
        <taxon>Bacillati</taxon>
        <taxon>Actinomycetota</taxon>
        <taxon>Actinomycetes</taxon>
        <taxon>Pseudonocardiales</taxon>
        <taxon>Pseudonocardiaceae</taxon>
        <taxon>Amycolatopsis</taxon>
    </lineage>
</organism>
<keyword evidence="1" id="KW-0812">Transmembrane</keyword>
<dbReference type="AlphaFoldDB" id="A0A5N0VD70"/>
<feature type="transmembrane region" description="Helical" evidence="1">
    <location>
        <begin position="69"/>
        <end position="88"/>
    </location>
</feature>
<sequence>MTAISLTPQQVIFGIGLFCILVGARRMGRRRRSKAEVEVRAVSLAGRVTFTAALIVAVQWVVIAEVGGVWPVLVVLAVPALVAAYTIIRATTVTTQEFPRRRGGRR</sequence>
<accession>A0A5N0VD70</accession>
<feature type="transmembrane region" description="Helical" evidence="1">
    <location>
        <begin position="44"/>
        <end position="63"/>
    </location>
</feature>
<reference evidence="2" key="1">
    <citation type="submission" date="2019-09" db="EMBL/GenBank/DDBJ databases">
        <authorList>
            <person name="Teo W.F.A."/>
            <person name="Duangmal K."/>
        </authorList>
    </citation>
    <scope>NUCLEOTIDE SEQUENCE [LARGE SCALE GENOMIC DNA]</scope>
    <source>
        <strain evidence="2">K81G1</strain>
    </source>
</reference>
<dbReference type="OrthoDB" id="3696538at2"/>
<dbReference type="Proteomes" id="UP000319769">
    <property type="component" value="Unassembled WGS sequence"/>
</dbReference>
<evidence type="ECO:0000256" key="1">
    <source>
        <dbReference type="SAM" id="Phobius"/>
    </source>
</evidence>